<dbReference type="Pfam" id="PF00089">
    <property type="entry name" value="Trypsin"/>
    <property type="match status" value="1"/>
</dbReference>
<dbReference type="SUPFAM" id="SSF50494">
    <property type="entry name" value="Trypsin-like serine proteases"/>
    <property type="match status" value="1"/>
</dbReference>
<keyword evidence="3" id="KW-0378">Hydrolase</keyword>
<evidence type="ECO:0000256" key="4">
    <source>
        <dbReference type="ARBA" id="ARBA00022825"/>
    </source>
</evidence>
<evidence type="ECO:0000256" key="3">
    <source>
        <dbReference type="ARBA" id="ARBA00022801"/>
    </source>
</evidence>
<dbReference type="InterPro" id="IPR001254">
    <property type="entry name" value="Trypsin_dom"/>
</dbReference>
<dbReference type="Gene3D" id="2.40.10.10">
    <property type="entry name" value="Trypsin-like serine proteases"/>
    <property type="match status" value="1"/>
</dbReference>
<evidence type="ECO:0000313" key="7">
    <source>
        <dbReference type="EMBL" id="KAL3389367.1"/>
    </source>
</evidence>
<keyword evidence="8" id="KW-1185">Reference proteome</keyword>
<evidence type="ECO:0000259" key="6">
    <source>
        <dbReference type="PROSITE" id="PS50240"/>
    </source>
</evidence>
<dbReference type="Proteomes" id="UP001627154">
    <property type="component" value="Unassembled WGS sequence"/>
</dbReference>
<keyword evidence="2" id="KW-0645">Protease</keyword>
<evidence type="ECO:0000256" key="1">
    <source>
        <dbReference type="ARBA" id="ARBA00007664"/>
    </source>
</evidence>
<dbReference type="GO" id="GO:0008236">
    <property type="term" value="F:serine-type peptidase activity"/>
    <property type="evidence" value="ECO:0007669"/>
    <property type="project" value="UniProtKB-KW"/>
</dbReference>
<accession>A0ABD2WA64</accession>
<protein>
    <recommendedName>
        <fullName evidence="6">Peptidase S1 domain-containing protein</fullName>
    </recommendedName>
</protein>
<dbReference type="InterPro" id="IPR001314">
    <property type="entry name" value="Peptidase_S1A"/>
</dbReference>
<dbReference type="AlphaFoldDB" id="A0ABD2WA64"/>
<evidence type="ECO:0000256" key="2">
    <source>
        <dbReference type="ARBA" id="ARBA00022670"/>
    </source>
</evidence>
<proteinExistence type="inferred from homology"/>
<dbReference type="InterPro" id="IPR043504">
    <property type="entry name" value="Peptidase_S1_PA_chymotrypsin"/>
</dbReference>
<comment type="similarity">
    <text evidence="1">Belongs to the peptidase S1 family.</text>
</comment>
<feature type="domain" description="Peptidase S1" evidence="6">
    <location>
        <begin position="15"/>
        <end position="245"/>
    </location>
</feature>
<dbReference type="PANTHER" id="PTHR24276">
    <property type="entry name" value="POLYSERASE-RELATED"/>
    <property type="match status" value="1"/>
</dbReference>
<organism evidence="7 8">
    <name type="scientific">Trichogramma kaykai</name>
    <dbReference type="NCBI Taxonomy" id="54128"/>
    <lineage>
        <taxon>Eukaryota</taxon>
        <taxon>Metazoa</taxon>
        <taxon>Ecdysozoa</taxon>
        <taxon>Arthropoda</taxon>
        <taxon>Hexapoda</taxon>
        <taxon>Insecta</taxon>
        <taxon>Pterygota</taxon>
        <taxon>Neoptera</taxon>
        <taxon>Endopterygota</taxon>
        <taxon>Hymenoptera</taxon>
        <taxon>Apocrita</taxon>
        <taxon>Proctotrupomorpha</taxon>
        <taxon>Chalcidoidea</taxon>
        <taxon>Trichogrammatidae</taxon>
        <taxon>Trichogramma</taxon>
    </lineage>
</organism>
<comment type="caution">
    <text evidence="7">The sequence shown here is derived from an EMBL/GenBank/DDBJ whole genome shotgun (WGS) entry which is preliminary data.</text>
</comment>
<dbReference type="EMBL" id="JBJJXI010000123">
    <property type="protein sequence ID" value="KAL3389367.1"/>
    <property type="molecule type" value="Genomic_DNA"/>
</dbReference>
<dbReference type="PROSITE" id="PS50240">
    <property type="entry name" value="TRYPSIN_DOM"/>
    <property type="match status" value="1"/>
</dbReference>
<evidence type="ECO:0000256" key="5">
    <source>
        <dbReference type="ARBA" id="ARBA00023157"/>
    </source>
</evidence>
<dbReference type="PANTHER" id="PTHR24276:SF98">
    <property type="entry name" value="FI18310P1-RELATED"/>
    <property type="match status" value="1"/>
</dbReference>
<name>A0ABD2WA64_9HYME</name>
<dbReference type="SMART" id="SM00020">
    <property type="entry name" value="Tryp_SPc"/>
    <property type="match status" value="1"/>
</dbReference>
<gene>
    <name evidence="7" type="ORF">TKK_015601</name>
</gene>
<dbReference type="PRINTS" id="PR00722">
    <property type="entry name" value="CHYMOTRYPSIN"/>
</dbReference>
<keyword evidence="4" id="KW-0720">Serine protease</keyword>
<sequence length="269" mass="30005">MAKLILLLCIGVVQFLGAYSFVRDKYLVSIQALDTSRNAYNHICSGAIVADNFIVTSASCFRKTANSAPIEFDRGKVRVIAGTQSLDEENGIIRNVKTVYLSKTSSTDNYDGDLAVARLDKKLNKADPRIKVVQLPDHDRVDHHDKSTKLSGFRSWVRINVLLSLQVCHPGDSNRMLLCAKALYDTLTNYNIIEALSQEDIGGPLVQSGKLIGVLTDKKAFNKHASRIRFTKVHFLHDFIKKAMNSELDGGFINFLCKFTKLSAVCQRH</sequence>
<dbReference type="InterPro" id="IPR050430">
    <property type="entry name" value="Peptidase_S1"/>
</dbReference>
<dbReference type="InterPro" id="IPR009003">
    <property type="entry name" value="Peptidase_S1_PA"/>
</dbReference>
<evidence type="ECO:0000313" key="8">
    <source>
        <dbReference type="Proteomes" id="UP001627154"/>
    </source>
</evidence>
<keyword evidence="5" id="KW-1015">Disulfide bond</keyword>
<reference evidence="7 8" key="1">
    <citation type="journal article" date="2024" name="bioRxiv">
        <title>A reference genome for Trichogramma kaykai: A tiny desert-dwelling parasitoid wasp with competing sex-ratio distorters.</title>
        <authorList>
            <person name="Culotta J."/>
            <person name="Lindsey A.R."/>
        </authorList>
    </citation>
    <scope>NUCLEOTIDE SEQUENCE [LARGE SCALE GENOMIC DNA]</scope>
    <source>
        <strain evidence="7 8">KSX58</strain>
    </source>
</reference>
<dbReference type="GO" id="GO:0006508">
    <property type="term" value="P:proteolysis"/>
    <property type="evidence" value="ECO:0007669"/>
    <property type="project" value="UniProtKB-KW"/>
</dbReference>